<dbReference type="Gramene" id="Kaladp0091s0049.2.v1.1">
    <property type="protein sequence ID" value="Kaladp0091s0049.2.v1.1"/>
    <property type="gene ID" value="Kaladp0091s0049.v1.1"/>
</dbReference>
<accession>A0A7N0UYA6</accession>
<comment type="similarity">
    <text evidence="2 4">Belongs to the eukaryotic RPB8 RNA polymerase subunit family.</text>
</comment>
<dbReference type="Proteomes" id="UP000594263">
    <property type="component" value="Unplaced"/>
</dbReference>
<dbReference type="AlphaFoldDB" id="A0A7N0UYA6"/>
<keyword evidence="3 4" id="KW-0539">Nucleus</keyword>
<sequence length="143" mass="16447">MSLFEDIFRVEDLNPDGKKFDRVDRIVAKSERSEMYMQLDVNTEIYPIKVGEKFSIALATTLSTDGTPDTGYYTQGGRHSLADNYEYVMHGKLYKVSEEGSHPNIRAEIYISFGGLLMLMKGDPTTFNQFQLDQRLFLLMRKV</sequence>
<dbReference type="Gene3D" id="2.40.50.140">
    <property type="entry name" value="Nucleic acid-binding proteins"/>
    <property type="match status" value="1"/>
</dbReference>
<dbReference type="GO" id="GO:0005736">
    <property type="term" value="C:RNA polymerase I complex"/>
    <property type="evidence" value="ECO:0007669"/>
    <property type="project" value="TreeGrafter"/>
</dbReference>
<dbReference type="Gramene" id="Kaladp0091s0049.1.v1.1">
    <property type="protein sequence ID" value="Kaladp0091s0049.1.v1.1"/>
    <property type="gene ID" value="Kaladp0091s0049.v1.1"/>
</dbReference>
<dbReference type="OMA" id="LRDICFI"/>
<dbReference type="PIRSF" id="PIRSF000779">
    <property type="entry name" value="RNA_pol_Rpb8"/>
    <property type="match status" value="1"/>
</dbReference>
<organism evidence="5 6">
    <name type="scientific">Kalanchoe fedtschenkoi</name>
    <name type="common">Lavender scallops</name>
    <name type="synonym">South American air plant</name>
    <dbReference type="NCBI Taxonomy" id="63787"/>
    <lineage>
        <taxon>Eukaryota</taxon>
        <taxon>Viridiplantae</taxon>
        <taxon>Streptophyta</taxon>
        <taxon>Embryophyta</taxon>
        <taxon>Tracheophyta</taxon>
        <taxon>Spermatophyta</taxon>
        <taxon>Magnoliopsida</taxon>
        <taxon>eudicotyledons</taxon>
        <taxon>Gunneridae</taxon>
        <taxon>Pentapetalae</taxon>
        <taxon>Saxifragales</taxon>
        <taxon>Crassulaceae</taxon>
        <taxon>Kalanchoe</taxon>
    </lineage>
</organism>
<evidence type="ECO:0000313" key="6">
    <source>
        <dbReference type="Proteomes" id="UP000594263"/>
    </source>
</evidence>
<dbReference type="SUPFAM" id="SSF50249">
    <property type="entry name" value="Nucleic acid-binding proteins"/>
    <property type="match status" value="1"/>
</dbReference>
<keyword evidence="6" id="KW-1185">Reference proteome</keyword>
<dbReference type="GO" id="GO:0005666">
    <property type="term" value="C:RNA polymerase III complex"/>
    <property type="evidence" value="ECO:0007669"/>
    <property type="project" value="TreeGrafter"/>
</dbReference>
<comment type="subcellular location">
    <subcellularLocation>
        <location evidence="1">Nucleus</location>
    </subcellularLocation>
</comment>
<evidence type="ECO:0000313" key="5">
    <source>
        <dbReference type="EnsemblPlants" id="Kaladp0091s0049.1.v1.1"/>
    </source>
</evidence>
<dbReference type="GO" id="GO:0006351">
    <property type="term" value="P:DNA-templated transcription"/>
    <property type="evidence" value="ECO:0007669"/>
    <property type="project" value="UniProtKB-UniRule"/>
</dbReference>
<dbReference type="GO" id="GO:0003899">
    <property type="term" value="F:DNA-directed RNA polymerase activity"/>
    <property type="evidence" value="ECO:0007669"/>
    <property type="project" value="UniProtKB-UniRule"/>
</dbReference>
<evidence type="ECO:0000256" key="1">
    <source>
        <dbReference type="ARBA" id="ARBA00004123"/>
    </source>
</evidence>
<dbReference type="FunFam" id="2.40.50.140:FF:000073">
    <property type="entry name" value="DNA-directed RNA polymerases I, II, and III subunit RPABC3"/>
    <property type="match status" value="1"/>
</dbReference>
<reference evidence="5" key="1">
    <citation type="submission" date="2021-01" db="UniProtKB">
        <authorList>
            <consortium name="EnsemblPlants"/>
        </authorList>
    </citation>
    <scope>IDENTIFICATION</scope>
</reference>
<proteinExistence type="inferred from homology"/>
<dbReference type="PANTHER" id="PTHR10917:SF0">
    <property type="entry name" value="DNA-DIRECTED RNA POLYMERASES I, II, AND III SUBUNIT RPABC3"/>
    <property type="match status" value="1"/>
</dbReference>
<evidence type="ECO:0008006" key="7">
    <source>
        <dbReference type="Google" id="ProtNLM"/>
    </source>
</evidence>
<dbReference type="EnsemblPlants" id="Kaladp0091s0049.1.v1.1">
    <property type="protein sequence ID" value="Kaladp0091s0049.1.v1.1"/>
    <property type="gene ID" value="Kaladp0091s0049.v1.1"/>
</dbReference>
<protein>
    <recommendedName>
        <fullName evidence="7">DNA-directed RNA polymerases I, II, and III subunit RPABC3</fullName>
    </recommendedName>
</protein>
<dbReference type="InterPro" id="IPR005570">
    <property type="entry name" value="RPABC3"/>
</dbReference>
<name>A0A7N0UYA6_KALFE</name>
<evidence type="ECO:0000256" key="2">
    <source>
        <dbReference type="ARBA" id="ARBA00008912"/>
    </source>
</evidence>
<dbReference type="PANTHER" id="PTHR10917">
    <property type="entry name" value="DNA-DIRECTED RNA POLYMERASES I, II, AND III SUBUNIT RPABC3"/>
    <property type="match status" value="1"/>
</dbReference>
<dbReference type="EnsemblPlants" id="Kaladp0091s0049.2.v1.1">
    <property type="protein sequence ID" value="Kaladp0091s0049.2.v1.1"/>
    <property type="gene ID" value="Kaladp0091s0049.v1.1"/>
</dbReference>
<dbReference type="Pfam" id="PF03870">
    <property type="entry name" value="RNA_pol_Rpb8"/>
    <property type="match status" value="1"/>
</dbReference>
<evidence type="ECO:0000256" key="3">
    <source>
        <dbReference type="ARBA" id="ARBA00023242"/>
    </source>
</evidence>
<dbReference type="GO" id="GO:0005665">
    <property type="term" value="C:RNA polymerase II, core complex"/>
    <property type="evidence" value="ECO:0007669"/>
    <property type="project" value="UniProtKB-UniRule"/>
</dbReference>
<dbReference type="GO" id="GO:0000419">
    <property type="term" value="C:RNA polymerase V complex"/>
    <property type="evidence" value="ECO:0007669"/>
    <property type="project" value="UniProtKB-ARBA"/>
</dbReference>
<evidence type="ECO:0000256" key="4">
    <source>
        <dbReference type="PIRNR" id="PIRNR000779"/>
    </source>
</evidence>
<dbReference type="InterPro" id="IPR012340">
    <property type="entry name" value="NA-bd_OB-fold"/>
</dbReference>
<dbReference type="SMART" id="SM00658">
    <property type="entry name" value="RPOL8c"/>
    <property type="match status" value="1"/>
</dbReference>